<sequence length="222" mass="26149">MAPASTEWLVFKLVYRLCLSAYIVCCMWKKYYRHYPHLVNNIRLFGVRDAPKVYEFEIVVGDPTSIILLNPVVSALFVIDFWISVDYVSKAFFHIAQLVDLKLFFLACLYLSRTIWFAYGTLGVVSRILKKLHCERYFYGIDPTWTAIAVGMIAGPFTYAQSRFQLFVHTYNFLVTYTVVDEHKHFYQQHCTYLQLEYSQYFLGFHNLIDSRVDTLKYSPDL</sequence>
<comment type="caution">
    <text evidence="2">The sequence shown here is derived from an EMBL/GenBank/DDBJ whole genome shotgun (WGS) entry which is preliminary data.</text>
</comment>
<organism evidence="2 3">
    <name type="scientific">Thraustotheca clavata</name>
    <dbReference type="NCBI Taxonomy" id="74557"/>
    <lineage>
        <taxon>Eukaryota</taxon>
        <taxon>Sar</taxon>
        <taxon>Stramenopiles</taxon>
        <taxon>Oomycota</taxon>
        <taxon>Saprolegniomycetes</taxon>
        <taxon>Saprolegniales</taxon>
        <taxon>Achlyaceae</taxon>
        <taxon>Thraustotheca</taxon>
    </lineage>
</organism>
<keyword evidence="1" id="KW-0472">Membrane</keyword>
<feature type="transmembrane region" description="Helical" evidence="1">
    <location>
        <begin position="13"/>
        <end position="32"/>
    </location>
</feature>
<feature type="transmembrane region" description="Helical" evidence="1">
    <location>
        <begin position="137"/>
        <end position="159"/>
    </location>
</feature>
<evidence type="ECO:0000313" key="2">
    <source>
        <dbReference type="EMBL" id="OQR89879.1"/>
    </source>
</evidence>
<accession>A0A1V9YVP5</accession>
<protein>
    <recommendedName>
        <fullName evidence="4">Transmembrane protein</fullName>
    </recommendedName>
</protein>
<dbReference type="EMBL" id="JNBS01002638">
    <property type="protein sequence ID" value="OQR89879.1"/>
    <property type="molecule type" value="Genomic_DNA"/>
</dbReference>
<feature type="transmembrane region" description="Helical" evidence="1">
    <location>
        <begin position="53"/>
        <end position="83"/>
    </location>
</feature>
<keyword evidence="1" id="KW-1133">Transmembrane helix</keyword>
<dbReference type="AlphaFoldDB" id="A0A1V9YVP5"/>
<evidence type="ECO:0008006" key="4">
    <source>
        <dbReference type="Google" id="ProtNLM"/>
    </source>
</evidence>
<dbReference type="OrthoDB" id="79627at2759"/>
<name>A0A1V9YVP5_9STRA</name>
<proteinExistence type="predicted"/>
<feature type="transmembrane region" description="Helical" evidence="1">
    <location>
        <begin position="103"/>
        <end position="125"/>
    </location>
</feature>
<evidence type="ECO:0000256" key="1">
    <source>
        <dbReference type="SAM" id="Phobius"/>
    </source>
</evidence>
<keyword evidence="1" id="KW-0812">Transmembrane</keyword>
<gene>
    <name evidence="2" type="ORF">THRCLA_22623</name>
</gene>
<dbReference type="Proteomes" id="UP000243217">
    <property type="component" value="Unassembled WGS sequence"/>
</dbReference>
<keyword evidence="3" id="KW-1185">Reference proteome</keyword>
<reference evidence="2 3" key="1">
    <citation type="journal article" date="2014" name="Genome Biol. Evol.">
        <title>The secreted proteins of Achlya hypogyna and Thraustotheca clavata identify the ancestral oomycete secretome and reveal gene acquisitions by horizontal gene transfer.</title>
        <authorList>
            <person name="Misner I."/>
            <person name="Blouin N."/>
            <person name="Leonard G."/>
            <person name="Richards T.A."/>
            <person name="Lane C.E."/>
        </authorList>
    </citation>
    <scope>NUCLEOTIDE SEQUENCE [LARGE SCALE GENOMIC DNA]</scope>
    <source>
        <strain evidence="2 3">ATCC 34112</strain>
    </source>
</reference>
<evidence type="ECO:0000313" key="3">
    <source>
        <dbReference type="Proteomes" id="UP000243217"/>
    </source>
</evidence>